<gene>
    <name evidence="1" type="ORF">ACFOUV_11210</name>
</gene>
<comment type="caution">
    <text evidence="1">The sequence shown here is derived from an EMBL/GenBank/DDBJ whole genome shotgun (WGS) entry which is preliminary data.</text>
</comment>
<dbReference type="EMBL" id="JBHSAO010000008">
    <property type="protein sequence ID" value="MFC4024363.1"/>
    <property type="molecule type" value="Genomic_DNA"/>
</dbReference>
<keyword evidence="2" id="KW-1185">Reference proteome</keyword>
<organism evidence="1 2">
    <name type="scientific">Oceanobacillus longus</name>
    <dbReference type="NCBI Taxonomy" id="930120"/>
    <lineage>
        <taxon>Bacteria</taxon>
        <taxon>Bacillati</taxon>
        <taxon>Bacillota</taxon>
        <taxon>Bacilli</taxon>
        <taxon>Bacillales</taxon>
        <taxon>Bacillaceae</taxon>
        <taxon>Oceanobacillus</taxon>
    </lineage>
</organism>
<dbReference type="Proteomes" id="UP001595772">
    <property type="component" value="Unassembled WGS sequence"/>
</dbReference>
<protein>
    <submittedName>
        <fullName evidence="1">EsaB/YukD family protein</fullName>
    </submittedName>
</protein>
<dbReference type="RefSeq" id="WP_379496859.1">
    <property type="nucleotide sequence ID" value="NZ_JBHSAO010000008.1"/>
</dbReference>
<dbReference type="Gene3D" id="3.10.20.90">
    <property type="entry name" value="Phosphatidylinositol 3-kinase Catalytic Subunit, Chain A, domain 1"/>
    <property type="match status" value="1"/>
</dbReference>
<evidence type="ECO:0000313" key="2">
    <source>
        <dbReference type="Proteomes" id="UP001595772"/>
    </source>
</evidence>
<sequence>MYIHVTVDMQNYDHAPIELRLSDQHSVKKLVNITWQALNLTVKPREGNWIRVKNKERVYAGLHSLEECGITTGDCVEIL</sequence>
<name>A0ABV8GWX0_9BACI</name>
<proteinExistence type="predicted"/>
<dbReference type="Pfam" id="PF08817">
    <property type="entry name" value="YukD"/>
    <property type="match status" value="1"/>
</dbReference>
<evidence type="ECO:0000313" key="1">
    <source>
        <dbReference type="EMBL" id="MFC4024363.1"/>
    </source>
</evidence>
<reference evidence="2" key="1">
    <citation type="journal article" date="2019" name="Int. J. Syst. Evol. Microbiol.">
        <title>The Global Catalogue of Microorganisms (GCM) 10K type strain sequencing project: providing services to taxonomists for standard genome sequencing and annotation.</title>
        <authorList>
            <consortium name="The Broad Institute Genomics Platform"/>
            <consortium name="The Broad Institute Genome Sequencing Center for Infectious Disease"/>
            <person name="Wu L."/>
            <person name="Ma J."/>
        </authorList>
    </citation>
    <scope>NUCLEOTIDE SEQUENCE [LARGE SCALE GENOMIC DNA]</scope>
    <source>
        <strain evidence="2">IBRC-M 10703</strain>
    </source>
</reference>
<dbReference type="InterPro" id="IPR024962">
    <property type="entry name" value="YukD-like"/>
</dbReference>
<accession>A0ABV8GWX0</accession>